<dbReference type="EMBL" id="WEGK01000035">
    <property type="protein sequence ID" value="MQY24408.1"/>
    <property type="molecule type" value="Genomic_DNA"/>
</dbReference>
<keyword evidence="1" id="KW-0472">Membrane</keyword>
<proteinExistence type="predicted"/>
<evidence type="ECO:0000313" key="2">
    <source>
        <dbReference type="EMBL" id="MQY24408.1"/>
    </source>
</evidence>
<evidence type="ECO:0000256" key="1">
    <source>
        <dbReference type="SAM" id="Phobius"/>
    </source>
</evidence>
<feature type="transmembrane region" description="Helical" evidence="1">
    <location>
        <begin position="15"/>
        <end position="35"/>
    </location>
</feature>
<dbReference type="AlphaFoldDB" id="A0A7K0DFF2"/>
<comment type="caution">
    <text evidence="2">The sequence shown here is derived from an EMBL/GenBank/DDBJ whole genome shotgun (WGS) entry which is preliminary data.</text>
</comment>
<dbReference type="Proteomes" id="UP000438448">
    <property type="component" value="Unassembled WGS sequence"/>
</dbReference>
<gene>
    <name evidence="2" type="ORF">NRB20_75430</name>
</gene>
<accession>A0A7K0DFF2</accession>
<reference evidence="2 3" key="1">
    <citation type="submission" date="2019-10" db="EMBL/GenBank/DDBJ databases">
        <title>Nocardia macrotermitis sp. nov. and Nocardia aurantia sp. nov., isolated from the gut of fungus growing-termite Macrotermes natalensis.</title>
        <authorList>
            <person name="Benndorf R."/>
            <person name="Schwitalla J."/>
            <person name="Martin K."/>
            <person name="De Beer W."/>
            <person name="Kaster A.-K."/>
            <person name="Vollmers J."/>
            <person name="Poulsen M."/>
            <person name="Beemelmanns C."/>
        </authorList>
    </citation>
    <scope>NUCLEOTIDE SEQUENCE [LARGE SCALE GENOMIC DNA]</scope>
    <source>
        <strain evidence="2 3">RB20</strain>
    </source>
</reference>
<evidence type="ECO:0000313" key="3">
    <source>
        <dbReference type="Proteomes" id="UP000438448"/>
    </source>
</evidence>
<keyword evidence="1" id="KW-0812">Transmembrane</keyword>
<sequence length="115" mass="12464">MIFWSPFGVGLTNVIWVPPVILPFSILPWIISSAVESNPIRLRSCSSLRTLFKRWVSVASCVNLSSMPGVSTSGGTNPWLRRVCSSEVNIVGGTLTWSGVVVRPRSVRCSSSAGR</sequence>
<protein>
    <submittedName>
        <fullName evidence="2">Uncharacterized protein</fullName>
    </submittedName>
</protein>
<name>A0A7K0DFF2_9NOCA</name>
<keyword evidence="3" id="KW-1185">Reference proteome</keyword>
<organism evidence="2 3">
    <name type="scientific">Nocardia macrotermitis</name>
    <dbReference type="NCBI Taxonomy" id="2585198"/>
    <lineage>
        <taxon>Bacteria</taxon>
        <taxon>Bacillati</taxon>
        <taxon>Actinomycetota</taxon>
        <taxon>Actinomycetes</taxon>
        <taxon>Mycobacteriales</taxon>
        <taxon>Nocardiaceae</taxon>
        <taxon>Nocardia</taxon>
    </lineage>
</organism>
<keyword evidence="1" id="KW-1133">Transmembrane helix</keyword>